<dbReference type="Proteomes" id="UP000621500">
    <property type="component" value="Unassembled WGS sequence"/>
</dbReference>
<organism evidence="2 3">
    <name type="scientific">Plantactinospora mayteni</name>
    <dbReference type="NCBI Taxonomy" id="566021"/>
    <lineage>
        <taxon>Bacteria</taxon>
        <taxon>Bacillati</taxon>
        <taxon>Actinomycetota</taxon>
        <taxon>Actinomycetes</taxon>
        <taxon>Micromonosporales</taxon>
        <taxon>Micromonosporaceae</taxon>
        <taxon>Plantactinospora</taxon>
    </lineage>
</organism>
<feature type="compositionally biased region" description="Basic residues" evidence="1">
    <location>
        <begin position="96"/>
        <end position="107"/>
    </location>
</feature>
<protein>
    <submittedName>
        <fullName evidence="2">Uncharacterized protein</fullName>
    </submittedName>
</protein>
<sequence length="107" mass="12124">MAACDICNEPPGPSAKRYSAAQLHSAVDSGYRPKAAIEHHKRLSSQFGLDLSDEHWFGEWVAQVRRDQTDWLLCRSCGAGLEAHLQRSADAPPPQPRRRRSLFGWRR</sequence>
<comment type="caution">
    <text evidence="2">The sequence shown here is derived from an EMBL/GenBank/DDBJ whole genome shotgun (WGS) entry which is preliminary data.</text>
</comment>
<feature type="region of interest" description="Disordered" evidence="1">
    <location>
        <begin position="85"/>
        <end position="107"/>
    </location>
</feature>
<dbReference type="EMBL" id="BONX01000002">
    <property type="protein sequence ID" value="GIG93619.1"/>
    <property type="molecule type" value="Genomic_DNA"/>
</dbReference>
<proteinExistence type="predicted"/>
<evidence type="ECO:0000313" key="2">
    <source>
        <dbReference type="EMBL" id="GIG93619.1"/>
    </source>
</evidence>
<accession>A0ABQ4EG35</accession>
<keyword evidence="3" id="KW-1185">Reference proteome</keyword>
<reference evidence="2 3" key="1">
    <citation type="submission" date="2021-01" db="EMBL/GenBank/DDBJ databases">
        <title>Whole genome shotgun sequence of Plantactinospora mayteni NBRC 109088.</title>
        <authorList>
            <person name="Komaki H."/>
            <person name="Tamura T."/>
        </authorList>
    </citation>
    <scope>NUCLEOTIDE SEQUENCE [LARGE SCALE GENOMIC DNA]</scope>
    <source>
        <strain evidence="2 3">NBRC 109088</strain>
    </source>
</reference>
<dbReference type="RefSeq" id="WP_203855302.1">
    <property type="nucleotide sequence ID" value="NZ_BAAAZQ010000003.1"/>
</dbReference>
<name>A0ABQ4EG35_9ACTN</name>
<evidence type="ECO:0000256" key="1">
    <source>
        <dbReference type="SAM" id="MobiDB-lite"/>
    </source>
</evidence>
<evidence type="ECO:0000313" key="3">
    <source>
        <dbReference type="Proteomes" id="UP000621500"/>
    </source>
</evidence>
<gene>
    <name evidence="2" type="ORF">Pma05_01920</name>
</gene>